<dbReference type="OMA" id="VIDIGWY"/>
<dbReference type="STRING" id="653667.S9W0V8"/>
<proteinExistence type="predicted"/>
<dbReference type="EMBL" id="KE546988">
    <property type="protein sequence ID" value="EPY53503.1"/>
    <property type="molecule type" value="Genomic_DNA"/>
</dbReference>
<dbReference type="Proteomes" id="UP000015464">
    <property type="component" value="Unassembled WGS sequence"/>
</dbReference>
<dbReference type="Pfam" id="PF00022">
    <property type="entry name" value="Actin"/>
    <property type="match status" value="1"/>
</dbReference>
<dbReference type="InterPro" id="IPR043129">
    <property type="entry name" value="ATPase_NBD"/>
</dbReference>
<name>S9W0V8_SCHCR</name>
<dbReference type="PANTHER" id="PTHR11937">
    <property type="entry name" value="ACTIN"/>
    <property type="match status" value="1"/>
</dbReference>
<dbReference type="AlphaFoldDB" id="S9W0V8"/>
<dbReference type="GeneID" id="25038808"/>
<sequence length="398" mass="44817">MSTLLIQIDEKLMFLGIPEEKSPRIRHLYNNNNFTNDLADQLLYSIIRLCSTLPGIVLHNTCVVLVVDLFLSKKERVSLCEVLFSNLKVKSILWMYSALTATLSTGSKDALVIDIGWYETKIIPIADLKILSNLIRISDKCIMSVIEHMHNCLALCASSNSTHASQRDLVPLPFQTFLSSLLTSTVYSFPSEDVPHTMTAQEIVHTIHNSPMSSMPFTSKPTHQCPPETVPFFDNNSNNYIKLPSWISNVCLESLFQGTDRLHLDLVEQALPNLLEQVICSLPLDLRRPLSKKILITGPLASLPGMSERWQSEMVTRGMAIQCLHSHIQTPFLAWYGATISWKSQMGNPKGNSSSAFSKPAFNNLPPSPMLFSYSQYSRGLPLPEWWFPHNHESEQSQ</sequence>
<organism evidence="1 2">
    <name type="scientific">Schizosaccharomyces cryophilus (strain OY26 / ATCC MYA-4695 / CBS 11777 / NBRC 106824 / NRRL Y48691)</name>
    <name type="common">Fission yeast</name>
    <dbReference type="NCBI Taxonomy" id="653667"/>
    <lineage>
        <taxon>Eukaryota</taxon>
        <taxon>Fungi</taxon>
        <taxon>Dikarya</taxon>
        <taxon>Ascomycota</taxon>
        <taxon>Taphrinomycotina</taxon>
        <taxon>Schizosaccharomycetes</taxon>
        <taxon>Schizosaccharomycetales</taxon>
        <taxon>Schizosaccharomycetaceae</taxon>
        <taxon>Schizosaccharomyces</taxon>
    </lineage>
</organism>
<dbReference type="Gene3D" id="3.30.420.40">
    <property type="match status" value="2"/>
</dbReference>
<evidence type="ECO:0000313" key="2">
    <source>
        <dbReference type="Proteomes" id="UP000015464"/>
    </source>
</evidence>
<dbReference type="InterPro" id="IPR004000">
    <property type="entry name" value="Actin"/>
</dbReference>
<dbReference type="RefSeq" id="XP_013021948.1">
    <property type="nucleotide sequence ID" value="XM_013166494.1"/>
</dbReference>
<dbReference type="HOGENOM" id="CLU_727923_0_0_1"/>
<dbReference type="eggNOG" id="ENOG502RS0F">
    <property type="taxonomic scope" value="Eukaryota"/>
</dbReference>
<accession>S9W0V8</accession>
<keyword evidence="2" id="KW-1185">Reference proteome</keyword>
<gene>
    <name evidence="1" type="ORF">SPOG_04495</name>
</gene>
<dbReference type="Gene3D" id="3.90.640.10">
    <property type="entry name" value="Actin, Chain A, domain 4"/>
    <property type="match status" value="1"/>
</dbReference>
<dbReference type="SUPFAM" id="SSF53067">
    <property type="entry name" value="Actin-like ATPase domain"/>
    <property type="match status" value="2"/>
</dbReference>
<evidence type="ECO:0000313" key="1">
    <source>
        <dbReference type="EMBL" id="EPY53503.1"/>
    </source>
</evidence>
<protein>
    <submittedName>
        <fullName evidence="1">Actin-like protein Arp10</fullName>
    </submittedName>
</protein>
<reference evidence="1 2" key="1">
    <citation type="journal article" date="2011" name="Science">
        <title>Comparative functional genomics of the fission yeasts.</title>
        <authorList>
            <person name="Rhind N."/>
            <person name="Chen Z."/>
            <person name="Yassour M."/>
            <person name="Thompson D.A."/>
            <person name="Haas B.J."/>
            <person name="Habib N."/>
            <person name="Wapinski I."/>
            <person name="Roy S."/>
            <person name="Lin M.F."/>
            <person name="Heiman D.I."/>
            <person name="Young S.K."/>
            <person name="Furuya K."/>
            <person name="Guo Y."/>
            <person name="Pidoux A."/>
            <person name="Chen H.M."/>
            <person name="Robbertse B."/>
            <person name="Goldberg J.M."/>
            <person name="Aoki K."/>
            <person name="Bayne E.H."/>
            <person name="Berlin A.M."/>
            <person name="Desjardins C.A."/>
            <person name="Dobbs E."/>
            <person name="Dukaj L."/>
            <person name="Fan L."/>
            <person name="FitzGerald M.G."/>
            <person name="French C."/>
            <person name="Gujja S."/>
            <person name="Hansen K."/>
            <person name="Keifenheim D."/>
            <person name="Levin J.Z."/>
            <person name="Mosher R.A."/>
            <person name="Mueller C.A."/>
            <person name="Pfiffner J."/>
            <person name="Priest M."/>
            <person name="Russ C."/>
            <person name="Smialowska A."/>
            <person name="Swoboda P."/>
            <person name="Sykes S.M."/>
            <person name="Vaughn M."/>
            <person name="Vengrova S."/>
            <person name="Yoder R."/>
            <person name="Zeng Q."/>
            <person name="Allshire R."/>
            <person name="Baulcombe D."/>
            <person name="Birren B.W."/>
            <person name="Brown W."/>
            <person name="Ekwall K."/>
            <person name="Kellis M."/>
            <person name="Leatherwood J."/>
            <person name="Levin H."/>
            <person name="Margalit H."/>
            <person name="Martienssen R."/>
            <person name="Nieduszynski C.A."/>
            <person name="Spatafora J.W."/>
            <person name="Friedman N."/>
            <person name="Dalgaard J.Z."/>
            <person name="Baumann P."/>
            <person name="Niki H."/>
            <person name="Regev A."/>
            <person name="Nusbaum C."/>
        </authorList>
    </citation>
    <scope>NUCLEOTIDE SEQUENCE [LARGE SCALE GENOMIC DNA]</scope>
    <source>
        <strain evidence="2">OY26 / ATCC MYA-4695 / CBS 11777 / NBRC 106824 / NRRL Y48691</strain>
    </source>
</reference>
<dbReference type="OrthoDB" id="337660at2759"/>